<protein>
    <submittedName>
        <fullName evidence="1">Uncharacterized protein</fullName>
    </submittedName>
</protein>
<dbReference type="AlphaFoldDB" id="A0A644XUY5"/>
<name>A0A644XUY5_9ZZZZ</name>
<gene>
    <name evidence="1" type="ORF">SDC9_64519</name>
</gene>
<evidence type="ECO:0000313" key="1">
    <source>
        <dbReference type="EMBL" id="MPM18113.1"/>
    </source>
</evidence>
<dbReference type="Gene3D" id="2.60.120.380">
    <property type="match status" value="1"/>
</dbReference>
<reference evidence="1" key="1">
    <citation type="submission" date="2019-08" db="EMBL/GenBank/DDBJ databases">
        <authorList>
            <person name="Kucharzyk K."/>
            <person name="Murdoch R.W."/>
            <person name="Higgins S."/>
            <person name="Loffler F."/>
        </authorList>
    </citation>
    <scope>NUCLEOTIDE SEQUENCE</scope>
</reference>
<accession>A0A644XUY5</accession>
<proteinExistence type="predicted"/>
<dbReference type="PROSITE" id="PS51257">
    <property type="entry name" value="PROKAR_LIPOPROTEIN"/>
    <property type="match status" value="1"/>
</dbReference>
<comment type="caution">
    <text evidence="1">The sequence shown here is derived from an EMBL/GenBank/DDBJ whole genome shotgun (WGS) entry which is preliminary data.</text>
</comment>
<sequence length="329" mass="34798">MKHRTLPLLGLILLLALVIGCENSGEATSTTLRLNLASERFRTSRSLLPTAEELTIASVRITGTGPKGQTIDVQSTDQVVEIGNLTIGTWTLHAVGSNSSGVALVSGNLTTLLSSVTNEATLQLTELVGEGSLSIQFSWDPDQVASDVRLEAQLFDQNGTTVALNVGALNTTEGTVTLAKTLPAGSYFLKVQLYSQNVLVSGATHALRILDGVTSSGSTELVIGDLSTAYTIMVVNNTMLPIEGIITASPAEAKAGDEVTLSYTPNNLPEGVNVDSLQIDWYCEGILVQEANADFTSFPLAGVHRYDVIVNHERLGSLGSSTILLDMPR</sequence>
<dbReference type="EMBL" id="VSSQ01002922">
    <property type="protein sequence ID" value="MPM18113.1"/>
    <property type="molecule type" value="Genomic_DNA"/>
</dbReference>
<organism evidence="1">
    <name type="scientific">bioreactor metagenome</name>
    <dbReference type="NCBI Taxonomy" id="1076179"/>
    <lineage>
        <taxon>unclassified sequences</taxon>
        <taxon>metagenomes</taxon>
        <taxon>ecological metagenomes</taxon>
    </lineage>
</organism>